<name>A0A0R1GU56_9LACO</name>
<gene>
    <name evidence="4" type="primary">deoD</name>
    <name evidence="6" type="ORF">FC62_GL001080</name>
</gene>
<comment type="subunit">
    <text evidence="4">Homohexamer; trimer of homodimers.</text>
</comment>
<organism evidence="6 7">
    <name type="scientific">Amylolactobacillus amylotrophicus DSM 20534</name>
    <dbReference type="NCBI Taxonomy" id="1423722"/>
    <lineage>
        <taxon>Bacteria</taxon>
        <taxon>Bacillati</taxon>
        <taxon>Bacillota</taxon>
        <taxon>Bacilli</taxon>
        <taxon>Lactobacillales</taxon>
        <taxon>Lactobacillaceae</taxon>
        <taxon>Amylolactobacillus</taxon>
    </lineage>
</organism>
<dbReference type="Gene3D" id="3.40.50.1580">
    <property type="entry name" value="Nucleoside phosphorylase domain"/>
    <property type="match status" value="1"/>
</dbReference>
<feature type="binding site" description="in other chain" evidence="4">
    <location>
        <position position="25"/>
    </location>
    <ligand>
        <name>phosphate</name>
        <dbReference type="ChEBI" id="CHEBI:43474"/>
        <note>ligand shared between dimeric partners</note>
    </ligand>
</feature>
<accession>A0A0R1GU56</accession>
<feature type="binding site" description="in other chain" evidence="4">
    <location>
        <position position="21"/>
    </location>
    <ligand>
        <name>phosphate</name>
        <dbReference type="ChEBI" id="CHEBI:43474"/>
        <note>ligand shared between dimeric partners</note>
    </ligand>
</feature>
<dbReference type="NCBIfam" id="NF004489">
    <property type="entry name" value="PRK05819.1"/>
    <property type="match status" value="1"/>
</dbReference>
<dbReference type="Proteomes" id="UP000050909">
    <property type="component" value="Unassembled WGS sequence"/>
</dbReference>
<dbReference type="AlphaFoldDB" id="A0A0R1GU56"/>
<protein>
    <recommendedName>
        <fullName evidence="4">Purine nucleoside phosphorylase DeoD-type</fullName>
        <shortName evidence="4">PNP</shortName>
        <ecNumber evidence="4">2.4.2.1</ecNumber>
    </recommendedName>
</protein>
<dbReference type="PATRIC" id="fig|1423722.3.peg.1102"/>
<dbReference type="InterPro" id="IPR035994">
    <property type="entry name" value="Nucleoside_phosphorylase_sf"/>
</dbReference>
<dbReference type="GO" id="GO:0004850">
    <property type="term" value="F:uridine phosphorylase activity"/>
    <property type="evidence" value="ECO:0007669"/>
    <property type="project" value="UniProtKB-EC"/>
</dbReference>
<dbReference type="Pfam" id="PF01048">
    <property type="entry name" value="PNP_UDP_1"/>
    <property type="match status" value="1"/>
</dbReference>
<feature type="binding site" evidence="4">
    <location>
        <position position="5"/>
    </location>
    <ligand>
        <name>a purine D-ribonucleoside</name>
        <dbReference type="ChEBI" id="CHEBI:142355"/>
        <note>ligand shared between dimeric partners</note>
    </ligand>
</feature>
<dbReference type="PANTHER" id="PTHR43691:SF11">
    <property type="entry name" value="FI09636P-RELATED"/>
    <property type="match status" value="1"/>
</dbReference>
<comment type="similarity">
    <text evidence="4">Belongs to the PNP/UDP phosphorylase family.</text>
</comment>
<dbReference type="NCBIfam" id="TIGR00107">
    <property type="entry name" value="deoD"/>
    <property type="match status" value="1"/>
</dbReference>
<evidence type="ECO:0000259" key="5">
    <source>
        <dbReference type="Pfam" id="PF01048"/>
    </source>
</evidence>
<keyword evidence="7" id="KW-1185">Reference proteome</keyword>
<evidence type="ECO:0000256" key="1">
    <source>
        <dbReference type="ARBA" id="ARBA00022676"/>
    </source>
</evidence>
<comment type="caution">
    <text evidence="6">The sequence shown here is derived from an EMBL/GenBank/DDBJ whole genome shotgun (WGS) entry which is preliminary data.</text>
</comment>
<feature type="active site" description="Proton donor" evidence="4">
    <location>
        <position position="205"/>
    </location>
</feature>
<feature type="domain" description="Nucleoside phosphorylase" evidence="5">
    <location>
        <begin position="17"/>
        <end position="221"/>
    </location>
</feature>
<dbReference type="GO" id="GO:0006152">
    <property type="term" value="P:purine nucleoside catabolic process"/>
    <property type="evidence" value="ECO:0007669"/>
    <property type="project" value="TreeGrafter"/>
</dbReference>
<comment type="function">
    <text evidence="4">Catalyzes the reversible phosphorolytic breakdown of the N-glycosidic bond in the beta-(deoxy)ribonucleoside molecules, with the formation of the corresponding free purine bases and pentose-1-phosphate.</text>
</comment>
<feature type="binding site" description="in other chain" evidence="4">
    <location>
        <begin position="180"/>
        <end position="182"/>
    </location>
    <ligand>
        <name>a purine D-ribonucleoside</name>
        <dbReference type="ChEBI" id="CHEBI:142355"/>
        <note>ligand shared between dimeric partners</note>
    </ligand>
</feature>
<dbReference type="EC" id="2.4.2.1" evidence="4"/>
<dbReference type="InterPro" id="IPR004402">
    <property type="entry name" value="DeoD-type"/>
</dbReference>
<dbReference type="CDD" id="cd09006">
    <property type="entry name" value="PNP_EcPNPI-like"/>
    <property type="match status" value="1"/>
</dbReference>
<keyword evidence="1 4" id="KW-0328">Glycosyltransferase</keyword>
<comment type="catalytic activity">
    <reaction evidence="4">
        <text>a purine D-ribonucleoside + phosphate = a purine nucleobase + alpha-D-ribose 1-phosphate</text>
        <dbReference type="Rhea" id="RHEA:19805"/>
        <dbReference type="ChEBI" id="CHEBI:26386"/>
        <dbReference type="ChEBI" id="CHEBI:43474"/>
        <dbReference type="ChEBI" id="CHEBI:57720"/>
        <dbReference type="ChEBI" id="CHEBI:142355"/>
        <dbReference type="EC" id="2.4.2.1"/>
    </reaction>
</comment>
<comment type="catalytic activity">
    <reaction evidence="4">
        <text>a purine 2'-deoxy-D-ribonucleoside + phosphate = a purine nucleobase + 2-deoxy-alpha-D-ribose 1-phosphate</text>
        <dbReference type="Rhea" id="RHEA:36431"/>
        <dbReference type="ChEBI" id="CHEBI:26386"/>
        <dbReference type="ChEBI" id="CHEBI:43474"/>
        <dbReference type="ChEBI" id="CHEBI:57259"/>
        <dbReference type="ChEBI" id="CHEBI:142361"/>
        <dbReference type="EC" id="2.4.2.1"/>
    </reaction>
</comment>
<evidence type="ECO:0000256" key="4">
    <source>
        <dbReference type="HAMAP-Rule" id="MF_01627"/>
    </source>
</evidence>
<proteinExistence type="inferred from homology"/>
<evidence type="ECO:0000256" key="2">
    <source>
        <dbReference type="ARBA" id="ARBA00022679"/>
    </source>
</evidence>
<evidence type="ECO:0000313" key="6">
    <source>
        <dbReference type="EMBL" id="KRK37750.1"/>
    </source>
</evidence>
<feature type="binding site" description="in other chain" evidence="4">
    <location>
        <begin position="204"/>
        <end position="205"/>
    </location>
    <ligand>
        <name>a purine D-ribonucleoside</name>
        <dbReference type="ChEBI" id="CHEBI:142355"/>
        <note>ligand shared between dimeric partners</note>
    </ligand>
</feature>
<dbReference type="InterPro" id="IPR000845">
    <property type="entry name" value="Nucleoside_phosphorylase_d"/>
</dbReference>
<evidence type="ECO:0000313" key="7">
    <source>
        <dbReference type="Proteomes" id="UP000050909"/>
    </source>
</evidence>
<feature type="binding site" description="in other chain" evidence="4">
    <location>
        <begin position="88"/>
        <end position="91"/>
    </location>
    <ligand>
        <name>phosphate</name>
        <dbReference type="ChEBI" id="CHEBI:43474"/>
        <note>ligand shared between dimeric partners</note>
    </ligand>
</feature>
<comment type="catalytic activity">
    <reaction evidence="3">
        <text>uridine + phosphate = alpha-D-ribose 1-phosphate + uracil</text>
        <dbReference type="Rhea" id="RHEA:24388"/>
        <dbReference type="ChEBI" id="CHEBI:16704"/>
        <dbReference type="ChEBI" id="CHEBI:17568"/>
        <dbReference type="ChEBI" id="CHEBI:43474"/>
        <dbReference type="ChEBI" id="CHEBI:57720"/>
        <dbReference type="EC" id="2.4.2.3"/>
    </reaction>
</comment>
<dbReference type="PANTHER" id="PTHR43691">
    <property type="entry name" value="URIDINE PHOSPHORYLASE"/>
    <property type="match status" value="1"/>
</dbReference>
<dbReference type="SUPFAM" id="SSF53167">
    <property type="entry name" value="Purine and uridine phosphorylases"/>
    <property type="match status" value="1"/>
</dbReference>
<dbReference type="GO" id="GO:0005829">
    <property type="term" value="C:cytosol"/>
    <property type="evidence" value="ECO:0007669"/>
    <property type="project" value="TreeGrafter"/>
</dbReference>
<feature type="site" description="Important for catalytic activity" evidence="4">
    <location>
        <position position="218"/>
    </location>
</feature>
<evidence type="ECO:0000256" key="3">
    <source>
        <dbReference type="ARBA" id="ARBA00048447"/>
    </source>
</evidence>
<keyword evidence="2 4" id="KW-0808">Transferase</keyword>
<feature type="binding site" evidence="4">
    <location>
        <position position="44"/>
    </location>
    <ligand>
        <name>phosphate</name>
        <dbReference type="ChEBI" id="CHEBI:43474"/>
        <note>ligand shared between dimeric partners</note>
    </ligand>
</feature>
<sequence>MMSTHIEAKPGEIAETVLMPGDPLRAKFIAETYFENPVRYNTVRNAFGYTGTYHGQRVSVQASGMGIPSISIYATELMRDYGVQNLIRVGTAGAVSQDVHVRDIVIGQAASTDSGIIQSTFGAGIYYAPIADYNLLSAAVSTAQEKQLKFHVGNVFAEDRFYNDEIDNEKLADYGIMAVEMEMAALYMLAAKYKRHALGILTISDHILTGEATTAQERQTGFGQMIELALDSVLQTL</sequence>
<dbReference type="HAMAP" id="MF_01627">
    <property type="entry name" value="Pur_nucleosid_phosp"/>
    <property type="match status" value="1"/>
</dbReference>
<dbReference type="EMBL" id="AZCV01000003">
    <property type="protein sequence ID" value="KRK37750.1"/>
    <property type="molecule type" value="Genomic_DNA"/>
</dbReference>
<dbReference type="GO" id="GO:0004731">
    <property type="term" value="F:purine-nucleoside phosphorylase activity"/>
    <property type="evidence" value="ECO:0007669"/>
    <property type="project" value="UniProtKB-UniRule"/>
</dbReference>
<reference evidence="6 7" key="1">
    <citation type="journal article" date="2015" name="Genome Announc.">
        <title>Expanding the biotechnology potential of lactobacilli through comparative genomics of 213 strains and associated genera.</title>
        <authorList>
            <person name="Sun Z."/>
            <person name="Harris H.M."/>
            <person name="McCann A."/>
            <person name="Guo C."/>
            <person name="Argimon S."/>
            <person name="Zhang W."/>
            <person name="Yang X."/>
            <person name="Jeffery I.B."/>
            <person name="Cooney J.C."/>
            <person name="Kagawa T.F."/>
            <person name="Liu W."/>
            <person name="Song Y."/>
            <person name="Salvetti E."/>
            <person name="Wrobel A."/>
            <person name="Rasinkangas P."/>
            <person name="Parkhill J."/>
            <person name="Rea M.C."/>
            <person name="O'Sullivan O."/>
            <person name="Ritari J."/>
            <person name="Douillard F.P."/>
            <person name="Paul Ross R."/>
            <person name="Yang R."/>
            <person name="Briner A.E."/>
            <person name="Felis G.E."/>
            <person name="de Vos W.M."/>
            <person name="Barrangou R."/>
            <person name="Klaenhammer T.R."/>
            <person name="Caufield P.W."/>
            <person name="Cui Y."/>
            <person name="Zhang H."/>
            <person name="O'Toole P.W."/>
        </authorList>
    </citation>
    <scope>NUCLEOTIDE SEQUENCE [LARGE SCALE GENOMIC DNA]</scope>
    <source>
        <strain evidence="6 7">DSM 20534</strain>
    </source>
</reference>